<feature type="region of interest" description="Disordered" evidence="1">
    <location>
        <begin position="1"/>
        <end position="20"/>
    </location>
</feature>
<reference evidence="3" key="1">
    <citation type="journal article" date="2019" name="Int. J. Syst. Evol. Microbiol.">
        <title>The Global Catalogue of Microorganisms (GCM) 10K type strain sequencing project: providing services to taxonomists for standard genome sequencing and annotation.</title>
        <authorList>
            <consortium name="The Broad Institute Genomics Platform"/>
            <consortium name="The Broad Institute Genome Sequencing Center for Infectious Disease"/>
            <person name="Wu L."/>
            <person name="Ma J."/>
        </authorList>
    </citation>
    <scope>NUCLEOTIDE SEQUENCE [LARGE SCALE GENOMIC DNA]</scope>
    <source>
        <strain evidence="3">NBRC 112299</strain>
    </source>
</reference>
<dbReference type="Gene3D" id="3.30.950.10">
    <property type="entry name" value="Methyltransferase, Cobalt-precorrin-4 Transmethylase, Domain 2"/>
    <property type="match status" value="1"/>
</dbReference>
<gene>
    <name evidence="2" type="ORF">GCM10025876_12550</name>
</gene>
<dbReference type="Proteomes" id="UP001157125">
    <property type="component" value="Unassembled WGS sequence"/>
</dbReference>
<dbReference type="InterPro" id="IPR014776">
    <property type="entry name" value="4pyrrole_Mease_sub2"/>
</dbReference>
<organism evidence="2 3">
    <name type="scientific">Demequina litorisediminis</name>
    <dbReference type="NCBI Taxonomy" id="1849022"/>
    <lineage>
        <taxon>Bacteria</taxon>
        <taxon>Bacillati</taxon>
        <taxon>Actinomycetota</taxon>
        <taxon>Actinomycetes</taxon>
        <taxon>Micrococcales</taxon>
        <taxon>Demequinaceae</taxon>
        <taxon>Demequina</taxon>
    </lineage>
</organism>
<sequence>MPGAATAPRPCRASLTKTHEETRRGTLAALAAWATDGVRGEIVVTVAGRPAEAPTLDALVAEALARVESGERAKDAVADLAATAGVPRRELYGAVLAARQGAS</sequence>
<proteinExistence type="predicted"/>
<evidence type="ECO:0000256" key="1">
    <source>
        <dbReference type="SAM" id="MobiDB-lite"/>
    </source>
</evidence>
<accession>A0ABQ6IBI1</accession>
<dbReference type="SUPFAM" id="SSF53790">
    <property type="entry name" value="Tetrapyrrole methylase"/>
    <property type="match status" value="1"/>
</dbReference>
<name>A0ABQ6IBI1_9MICO</name>
<dbReference type="EMBL" id="BSUN01000001">
    <property type="protein sequence ID" value="GMA35051.1"/>
    <property type="molecule type" value="Genomic_DNA"/>
</dbReference>
<dbReference type="InterPro" id="IPR035996">
    <property type="entry name" value="4pyrrol_Methylase_sf"/>
</dbReference>
<protein>
    <submittedName>
        <fullName evidence="2">Uncharacterized protein</fullName>
    </submittedName>
</protein>
<keyword evidence="3" id="KW-1185">Reference proteome</keyword>
<evidence type="ECO:0000313" key="3">
    <source>
        <dbReference type="Proteomes" id="UP001157125"/>
    </source>
</evidence>
<evidence type="ECO:0000313" key="2">
    <source>
        <dbReference type="EMBL" id="GMA35051.1"/>
    </source>
</evidence>
<comment type="caution">
    <text evidence="2">The sequence shown here is derived from an EMBL/GenBank/DDBJ whole genome shotgun (WGS) entry which is preliminary data.</text>
</comment>